<dbReference type="Proteomes" id="UP000249057">
    <property type="component" value="Unassembled WGS sequence"/>
</dbReference>
<sequence>MPSIILPRMAGFLSRLIVDRTAGWSLIPTTYVMVRFRAKRCNEASRFGQKTSSNREAGSFCTESLGDRRIPSIVRRSVANTASSARPIAYTWLTQTPGAITPDDIILSAPSYPESLPRSDDVPIFLVTSAFASWIELSSHIFPEQWMSHFFSGSTDPVHSIFAIVDKLPDTRPHALQNGESPCGQEADGISVLLVSRDNVQGQLAAPRRARSMEATDSGLVFSIPTSDTQASNGGFKKSIHEVGLRLANTIFINGKQNTLFGARWIYNTAAKRYTLDCALDLSNCIVTSPAANVSDSFELPLYPVGQRRRVISSMGNILRQLSKHTDKHSQDPMPASLELEKDLPRYIAEHNITDQRVSVWALIETSEEGYTAGKEASQESLVEAIRKGGKLHRVMSGGGGWGKKQGLLSLDPETTFMESTQKDRLLGLEGLFTAGDAEVSTNSLPPPPPPPFEMRGFGEDLSTLSQAAGPGDYVQFFVSVEPSHPDWPASRTGGNAFHFGVVSDAEAVPLQRESAEQKDLRVVPGYFGGLSEKAITYVQPMARKESTGEVHESSSKFDIPGCRVALELN</sequence>
<proteinExistence type="predicted"/>
<keyword evidence="2" id="KW-1185">Reference proteome</keyword>
<organism evidence="1 2">
    <name type="scientific">Aspergillus brunneoviolaceus CBS 621.78</name>
    <dbReference type="NCBI Taxonomy" id="1450534"/>
    <lineage>
        <taxon>Eukaryota</taxon>
        <taxon>Fungi</taxon>
        <taxon>Dikarya</taxon>
        <taxon>Ascomycota</taxon>
        <taxon>Pezizomycotina</taxon>
        <taxon>Eurotiomycetes</taxon>
        <taxon>Eurotiomycetidae</taxon>
        <taxon>Eurotiales</taxon>
        <taxon>Aspergillaceae</taxon>
        <taxon>Aspergillus</taxon>
        <taxon>Aspergillus subgen. Circumdati</taxon>
    </lineage>
</organism>
<evidence type="ECO:0000313" key="2">
    <source>
        <dbReference type="Proteomes" id="UP000249057"/>
    </source>
</evidence>
<dbReference type="EMBL" id="KZ825348">
    <property type="protein sequence ID" value="RAH45102.1"/>
    <property type="molecule type" value="Genomic_DNA"/>
</dbReference>
<accession>A0ACD1G754</accession>
<name>A0ACD1G754_9EURO</name>
<gene>
    <name evidence="1" type="ORF">BO95DRAFT_482748</name>
</gene>
<protein>
    <submittedName>
        <fullName evidence="1">V-type ATPase</fullName>
    </submittedName>
</protein>
<evidence type="ECO:0000313" key="1">
    <source>
        <dbReference type="EMBL" id="RAH45102.1"/>
    </source>
</evidence>
<reference evidence="1" key="1">
    <citation type="submission" date="2018-02" db="EMBL/GenBank/DDBJ databases">
        <title>The genomes of Aspergillus section Nigri reveals drivers in fungal speciation.</title>
        <authorList>
            <consortium name="DOE Joint Genome Institute"/>
            <person name="Vesth T.C."/>
            <person name="Nybo J."/>
            <person name="Theobald S."/>
            <person name="Brandl J."/>
            <person name="Frisvad J.C."/>
            <person name="Nielsen K.F."/>
            <person name="Lyhne E.K."/>
            <person name="Kogle M.E."/>
            <person name="Kuo A."/>
            <person name="Riley R."/>
            <person name="Clum A."/>
            <person name="Nolan M."/>
            <person name="Lipzen A."/>
            <person name="Salamov A."/>
            <person name="Henrissat B."/>
            <person name="Wiebenga A."/>
            <person name="De vries R.P."/>
            <person name="Grigoriev I.V."/>
            <person name="Mortensen U.H."/>
            <person name="Andersen M.R."/>
            <person name="Baker S.E."/>
        </authorList>
    </citation>
    <scope>NUCLEOTIDE SEQUENCE</scope>
    <source>
        <strain evidence="1">CBS 621.78</strain>
    </source>
</reference>